<evidence type="ECO:0000313" key="2">
    <source>
        <dbReference type="EMBL" id="MRG97131.1"/>
    </source>
</evidence>
<accession>A0A6N7Q8D6</accession>
<reference evidence="2 3" key="1">
    <citation type="submission" date="2019-10" db="EMBL/GenBank/DDBJ databases">
        <title>A soil myxobacterium in the family Polyangiaceae.</title>
        <authorList>
            <person name="Li Y."/>
            <person name="Wang J."/>
        </authorList>
    </citation>
    <scope>NUCLEOTIDE SEQUENCE [LARGE SCALE GENOMIC DNA]</scope>
    <source>
        <strain evidence="2 3">DSM 14734</strain>
    </source>
</reference>
<evidence type="ECO:0000256" key="1">
    <source>
        <dbReference type="SAM" id="MobiDB-lite"/>
    </source>
</evidence>
<feature type="compositionally biased region" description="Pro residues" evidence="1">
    <location>
        <begin position="328"/>
        <end position="337"/>
    </location>
</feature>
<sequence length="363" mass="40231">MGNVLAWERRVAVVCHLVEGASVNATARMTGVSKPTILSLLLQSGEGCDRIHDARVHSLAIRDVEIDELWSFIQKKQRRVGPADPPHWGDAYAFLAMARTQKLLIAYRVGKRDEQNTRAFVADLRARLAVVPAITSDGFTAYPTAVGESFAIDGQAGAAVDYVVLLKEFNGRRFKDDSVRYEPPREPVMHKRGVYGAPDLDRASTSHIERANLTVRMHIRRFTRLCNGYSKSLPHHKAAVSLHVAFYNWCRVHETLRVTPAMEAGLTDHVWTVDELLREALGAPVQEKPRVRPLRLPDPGTAKELPGGRGWLRAVPSTGKAGAGPTAAPTPPRPPEAPAVRPVAAPRRRWVQMDLFGWKPPEK</sequence>
<dbReference type="OrthoDB" id="4682509at2"/>
<protein>
    <submittedName>
        <fullName evidence="2">IS1 family transposase</fullName>
    </submittedName>
</protein>
<feature type="region of interest" description="Disordered" evidence="1">
    <location>
        <begin position="291"/>
        <end position="344"/>
    </location>
</feature>
<evidence type="ECO:0000313" key="3">
    <source>
        <dbReference type="Proteomes" id="UP000440224"/>
    </source>
</evidence>
<proteinExistence type="predicted"/>
<comment type="caution">
    <text evidence="2">The sequence shown here is derived from an EMBL/GenBank/DDBJ whole genome shotgun (WGS) entry which is preliminary data.</text>
</comment>
<name>A0A6N7Q8D6_9BACT</name>
<organism evidence="2 3">
    <name type="scientific">Polyangium spumosum</name>
    <dbReference type="NCBI Taxonomy" id="889282"/>
    <lineage>
        <taxon>Bacteria</taxon>
        <taxon>Pseudomonadati</taxon>
        <taxon>Myxococcota</taxon>
        <taxon>Polyangia</taxon>
        <taxon>Polyangiales</taxon>
        <taxon>Polyangiaceae</taxon>
        <taxon>Polyangium</taxon>
    </lineage>
</organism>
<dbReference type="RefSeq" id="WP_153823912.1">
    <property type="nucleotide sequence ID" value="NZ_WJIE01000015.1"/>
</dbReference>
<dbReference type="AlphaFoldDB" id="A0A6N7Q8D6"/>
<keyword evidence="3" id="KW-1185">Reference proteome</keyword>
<gene>
    <name evidence="2" type="ORF">GF068_35170</name>
</gene>
<dbReference type="Proteomes" id="UP000440224">
    <property type="component" value="Unassembled WGS sequence"/>
</dbReference>
<dbReference type="EMBL" id="WJIE01000015">
    <property type="protein sequence ID" value="MRG97131.1"/>
    <property type="molecule type" value="Genomic_DNA"/>
</dbReference>